<organism evidence="1">
    <name type="scientific">Siphoviridae sp. ctCIv11</name>
    <dbReference type="NCBI Taxonomy" id="2827806"/>
    <lineage>
        <taxon>Viruses</taxon>
        <taxon>Duplodnaviria</taxon>
        <taxon>Heunggongvirae</taxon>
        <taxon>Uroviricota</taxon>
        <taxon>Caudoviricetes</taxon>
    </lineage>
</organism>
<name>A0A8S5S2I4_9CAUD</name>
<dbReference type="EMBL" id="BK032513">
    <property type="protein sequence ID" value="DAF44882.1"/>
    <property type="molecule type" value="Genomic_DNA"/>
</dbReference>
<reference evidence="1" key="1">
    <citation type="journal article" date="2021" name="Proc. Natl. Acad. Sci. U.S.A.">
        <title>A Catalog of Tens of Thousands of Viruses from Human Metagenomes Reveals Hidden Associations with Chronic Diseases.</title>
        <authorList>
            <person name="Tisza M.J."/>
            <person name="Buck C.B."/>
        </authorList>
    </citation>
    <scope>NUCLEOTIDE SEQUENCE</scope>
    <source>
        <strain evidence="1">CtCIv11</strain>
    </source>
</reference>
<evidence type="ECO:0000313" key="1">
    <source>
        <dbReference type="EMBL" id="DAF44882.1"/>
    </source>
</evidence>
<protein>
    <submittedName>
        <fullName evidence="1">Uncharacterized protein</fullName>
    </submittedName>
</protein>
<accession>A0A8S5S2I4</accession>
<sequence>MLNTNMTILLVSYLNSGIIIKIVKNKVSFFKS</sequence>
<proteinExistence type="predicted"/>